<evidence type="ECO:0000256" key="3">
    <source>
        <dbReference type="ARBA" id="ARBA00022729"/>
    </source>
</evidence>
<evidence type="ECO:0000256" key="1">
    <source>
        <dbReference type="ARBA" id="ARBA00005695"/>
    </source>
</evidence>
<name>A0ABN9TUG2_9DINO</name>
<evidence type="ECO:0000313" key="6">
    <source>
        <dbReference type="Proteomes" id="UP001189429"/>
    </source>
</evidence>
<comment type="similarity">
    <text evidence="1">Belongs to the bacterial solute-binding protein 5 family.</text>
</comment>
<accession>A0ABN9TUG2</accession>
<evidence type="ECO:0000256" key="2">
    <source>
        <dbReference type="ARBA" id="ARBA00022448"/>
    </source>
</evidence>
<dbReference type="Proteomes" id="UP001189429">
    <property type="component" value="Unassembled WGS sequence"/>
</dbReference>
<dbReference type="Pfam" id="PF00496">
    <property type="entry name" value="SBP_bac_5"/>
    <property type="match status" value="1"/>
</dbReference>
<evidence type="ECO:0000259" key="4">
    <source>
        <dbReference type="Pfam" id="PF00496"/>
    </source>
</evidence>
<protein>
    <recommendedName>
        <fullName evidence="4">Solute-binding protein family 5 domain-containing protein</fullName>
    </recommendedName>
</protein>
<dbReference type="Gene3D" id="3.40.190.10">
    <property type="entry name" value="Periplasmic binding protein-like II"/>
    <property type="match status" value="1"/>
</dbReference>
<feature type="domain" description="Solute-binding protein family 5" evidence="4">
    <location>
        <begin position="203"/>
        <end position="518"/>
    </location>
</feature>
<dbReference type="EMBL" id="CAUYUJ010015102">
    <property type="protein sequence ID" value="CAK0849882.1"/>
    <property type="molecule type" value="Genomic_DNA"/>
</dbReference>
<dbReference type="SUPFAM" id="SSF53850">
    <property type="entry name" value="Periplasmic binding protein-like II"/>
    <property type="match status" value="2"/>
</dbReference>
<comment type="caution">
    <text evidence="5">The sequence shown here is derived from an EMBL/GenBank/DDBJ whole genome shotgun (WGS) entry which is preliminary data.</text>
</comment>
<proteinExistence type="inferred from homology"/>
<sequence>MAQVEDDIVRDLAQVGITVNTVFVETKEEFNTAMQAGDFNLCFTESWGPPYDPHSFATSWSVPDEAHYAAMAQMEPPMTRDTIRELVTEVLSVEDPTERQAKWTHILQEMHNQAIHNPMWSRRVPAVYSRRLQGYTSGYQQYDYPIHNFIVDSGSVNITVAPAAQTGLFQATGDMDPHSYRPNEFFINNWIYESLVHFGENGEIVPALATSWEVADTTDGGEEYRFTLRTGVKFHDGTDWNCAAAKMNFDHVLQPPLATADWHGWYHLPLHTTGWSCDGEVFVVTLDAPYYPFLQELSFIRPLRMLCPESFINGPATDPATENSCPSRWTLDEDGNTVPIASGSDSVICAGTRSLHGTGPWIYDSTTVNSDGSTSEVLFTRNPYWWGERGNVEAVRVIHYESTDDVKAALLNGELDVAVGDKVLLPQQVLEFMSSHYTTHKTVHGPNLYNQMVVMNAAKAPTDDINVRKVIMHAIDKAAIVSGELYGQAAVADSVFPSDAHYCEIDLTPRWDYDIEKAMLLNCPDVMAADEEEDTT</sequence>
<dbReference type="InterPro" id="IPR000914">
    <property type="entry name" value="SBP_5_dom"/>
</dbReference>
<organism evidence="5 6">
    <name type="scientific">Prorocentrum cordatum</name>
    <dbReference type="NCBI Taxonomy" id="2364126"/>
    <lineage>
        <taxon>Eukaryota</taxon>
        <taxon>Sar</taxon>
        <taxon>Alveolata</taxon>
        <taxon>Dinophyceae</taxon>
        <taxon>Prorocentrales</taxon>
        <taxon>Prorocentraceae</taxon>
        <taxon>Prorocentrum</taxon>
    </lineage>
</organism>
<keyword evidence="2" id="KW-0813">Transport</keyword>
<dbReference type="PANTHER" id="PTHR30290">
    <property type="entry name" value="PERIPLASMIC BINDING COMPONENT OF ABC TRANSPORTER"/>
    <property type="match status" value="1"/>
</dbReference>
<evidence type="ECO:0000313" key="5">
    <source>
        <dbReference type="EMBL" id="CAK0849882.1"/>
    </source>
</evidence>
<dbReference type="InterPro" id="IPR039424">
    <property type="entry name" value="SBP_5"/>
</dbReference>
<keyword evidence="3" id="KW-0732">Signal</keyword>
<dbReference type="Gene3D" id="3.10.105.10">
    <property type="entry name" value="Dipeptide-binding Protein, Domain 3"/>
    <property type="match status" value="2"/>
</dbReference>
<dbReference type="PANTHER" id="PTHR30290:SF9">
    <property type="entry name" value="OLIGOPEPTIDE-BINDING PROTEIN APPA"/>
    <property type="match status" value="1"/>
</dbReference>
<reference evidence="5" key="1">
    <citation type="submission" date="2023-10" db="EMBL/GenBank/DDBJ databases">
        <authorList>
            <person name="Chen Y."/>
            <person name="Shah S."/>
            <person name="Dougan E. K."/>
            <person name="Thang M."/>
            <person name="Chan C."/>
        </authorList>
    </citation>
    <scope>NUCLEOTIDE SEQUENCE [LARGE SCALE GENOMIC DNA]</scope>
</reference>
<keyword evidence="6" id="KW-1185">Reference proteome</keyword>
<gene>
    <name evidence="5" type="ORF">PCOR1329_LOCUS42464</name>
</gene>